<evidence type="ECO:0000256" key="1">
    <source>
        <dbReference type="ARBA" id="ARBA00022723"/>
    </source>
</evidence>
<dbReference type="PROSITE" id="PS50145">
    <property type="entry name" value="ZF_TRAF"/>
    <property type="match status" value="1"/>
</dbReference>
<evidence type="ECO:0000256" key="2">
    <source>
        <dbReference type="ARBA" id="ARBA00022771"/>
    </source>
</evidence>
<dbReference type="Gramene" id="Kaladp0036s0047.3.v1.1">
    <property type="protein sequence ID" value="Kaladp0036s0047.3.v1.1"/>
    <property type="gene ID" value="Kaladp0036s0047.v1.1"/>
</dbReference>
<dbReference type="PANTHER" id="PTHR10131:SF161">
    <property type="entry name" value="F26K24.24 PROTEIN"/>
    <property type="match status" value="1"/>
</dbReference>
<sequence>MDPPATDNTEHKPEKIEHVKEDDLRFPCQLFDTEIIHKIAQMFLPGLASACVDNTTGNLFSSPASVAVDIRKEMVGYLTERSETFVAESIILEGDPDGEVSDHPYDIISDMVDDFASSKRNLFSRVSGWLLSETREDKIDDFVQEMEINGFWVIDRRETIAQALLKNVDFKNTFHCAMKFSTPQELAQHVGECSFRSVTCTNESCNANFSASQMEKHDSTCPFKMLPCEQKCSEIIMRREMDRHCITVCPMKLVNCPFYSIGCQSGVPHCQIEQHRSDDLQSHIILILRGIYKEASTENIKVRAEKIEEASSPGRLAEARSVRSLISRVKEIEAKLGKFEMQPSNSASEESLETRDSVPEVPVIAESSTH</sequence>
<dbReference type="EnsemblPlants" id="Kaladp0036s0047.2.v1.1">
    <property type="protein sequence ID" value="Kaladp0036s0047.2.v1.1"/>
    <property type="gene ID" value="Kaladp0036s0047.v1.1"/>
</dbReference>
<accession>A0A7N0TG32</accession>
<protein>
    <recommendedName>
        <fullName evidence="6">TRAF-type domain-containing protein</fullName>
    </recommendedName>
</protein>
<dbReference type="AlphaFoldDB" id="A0A7N0TG32"/>
<feature type="domain" description="TRAF-type" evidence="6">
    <location>
        <begin position="217"/>
        <end position="273"/>
    </location>
</feature>
<dbReference type="SUPFAM" id="SSF49599">
    <property type="entry name" value="TRAF domain-like"/>
    <property type="match status" value="1"/>
</dbReference>
<dbReference type="Pfam" id="PF02176">
    <property type="entry name" value="zf-TRAF"/>
    <property type="match status" value="1"/>
</dbReference>
<dbReference type="InterPro" id="IPR001293">
    <property type="entry name" value="Znf_TRAF"/>
</dbReference>
<evidence type="ECO:0000256" key="3">
    <source>
        <dbReference type="ARBA" id="ARBA00022833"/>
    </source>
</evidence>
<dbReference type="OMA" id="GCQSAFP"/>
<dbReference type="EnsemblPlants" id="Kaladp0036s0047.1.v1.1">
    <property type="protein sequence ID" value="Kaladp0036s0047.1.v1.1"/>
    <property type="gene ID" value="Kaladp0036s0047.v1.1"/>
</dbReference>
<feature type="zinc finger region" description="TRAF-type" evidence="4">
    <location>
        <begin position="217"/>
        <end position="273"/>
    </location>
</feature>
<evidence type="ECO:0000256" key="4">
    <source>
        <dbReference type="PROSITE-ProRule" id="PRU00207"/>
    </source>
</evidence>
<evidence type="ECO:0000256" key="5">
    <source>
        <dbReference type="SAM" id="MobiDB-lite"/>
    </source>
</evidence>
<dbReference type="Proteomes" id="UP000594263">
    <property type="component" value="Unplaced"/>
</dbReference>
<dbReference type="GO" id="GO:0008270">
    <property type="term" value="F:zinc ion binding"/>
    <property type="evidence" value="ECO:0007669"/>
    <property type="project" value="UniProtKB-KW"/>
</dbReference>
<dbReference type="PANTHER" id="PTHR10131">
    <property type="entry name" value="TNF RECEPTOR ASSOCIATED FACTOR"/>
    <property type="match status" value="1"/>
</dbReference>
<keyword evidence="8" id="KW-1185">Reference proteome</keyword>
<dbReference type="Gene3D" id="3.30.40.10">
    <property type="entry name" value="Zinc/RING finger domain, C3HC4 (zinc finger)"/>
    <property type="match status" value="2"/>
</dbReference>
<organism evidence="7 8">
    <name type="scientific">Kalanchoe fedtschenkoi</name>
    <name type="common">Lavender scallops</name>
    <name type="synonym">South American air plant</name>
    <dbReference type="NCBI Taxonomy" id="63787"/>
    <lineage>
        <taxon>Eukaryota</taxon>
        <taxon>Viridiplantae</taxon>
        <taxon>Streptophyta</taxon>
        <taxon>Embryophyta</taxon>
        <taxon>Tracheophyta</taxon>
        <taxon>Spermatophyta</taxon>
        <taxon>Magnoliopsida</taxon>
        <taxon>eudicotyledons</taxon>
        <taxon>Gunneridae</taxon>
        <taxon>Pentapetalae</taxon>
        <taxon>Saxifragales</taxon>
        <taxon>Crassulaceae</taxon>
        <taxon>Kalanchoe</taxon>
    </lineage>
</organism>
<evidence type="ECO:0000313" key="8">
    <source>
        <dbReference type="Proteomes" id="UP000594263"/>
    </source>
</evidence>
<keyword evidence="2 4" id="KW-0863">Zinc-finger</keyword>
<dbReference type="InterPro" id="IPR013083">
    <property type="entry name" value="Znf_RING/FYVE/PHD"/>
</dbReference>
<dbReference type="Gramene" id="Kaladp0036s0047.1.v1.1">
    <property type="protein sequence ID" value="Kaladp0036s0047.1.v1.1"/>
    <property type="gene ID" value="Kaladp0036s0047.v1.1"/>
</dbReference>
<keyword evidence="1 4" id="KW-0479">Metal-binding</keyword>
<feature type="region of interest" description="Disordered" evidence="5">
    <location>
        <begin position="340"/>
        <end position="370"/>
    </location>
</feature>
<evidence type="ECO:0000313" key="7">
    <source>
        <dbReference type="EnsemblPlants" id="Kaladp0036s0047.1.v1.1"/>
    </source>
</evidence>
<proteinExistence type="predicted"/>
<dbReference type="EnsemblPlants" id="Kaladp0036s0047.3.v1.1">
    <property type="protein sequence ID" value="Kaladp0036s0047.3.v1.1"/>
    <property type="gene ID" value="Kaladp0036s0047.v1.1"/>
</dbReference>
<dbReference type="Gramene" id="Kaladp0036s0047.2.v1.1">
    <property type="protein sequence ID" value="Kaladp0036s0047.2.v1.1"/>
    <property type="gene ID" value="Kaladp0036s0047.v1.1"/>
</dbReference>
<reference evidence="7" key="1">
    <citation type="submission" date="2021-01" db="UniProtKB">
        <authorList>
            <consortium name="EnsemblPlants"/>
        </authorList>
    </citation>
    <scope>IDENTIFICATION</scope>
</reference>
<name>A0A7N0TG32_KALFE</name>
<evidence type="ECO:0000259" key="6">
    <source>
        <dbReference type="PROSITE" id="PS50145"/>
    </source>
</evidence>
<keyword evidence="3 4" id="KW-0862">Zinc</keyword>